<dbReference type="PIRSF" id="PIRSF007349">
    <property type="entry name" value="Tsp_L"/>
    <property type="match status" value="1"/>
</dbReference>
<organism evidence="4 5">
    <name type="scientific">Paraburkholderia caffeinitolerans</name>
    <dbReference type="NCBI Taxonomy" id="1723730"/>
    <lineage>
        <taxon>Bacteria</taxon>
        <taxon>Pseudomonadati</taxon>
        <taxon>Pseudomonadota</taxon>
        <taxon>Betaproteobacteria</taxon>
        <taxon>Burkholderiales</taxon>
        <taxon>Burkholderiaceae</taxon>
        <taxon>Paraburkholderia</taxon>
    </lineage>
</organism>
<protein>
    <recommendedName>
        <fullName evidence="6">Tail sheath protein C-terminal domain-containing protein</fullName>
    </recommendedName>
</protein>
<evidence type="ECO:0000256" key="1">
    <source>
        <dbReference type="ARBA" id="ARBA00008005"/>
    </source>
</evidence>
<dbReference type="EMBL" id="CADIKL010000006">
    <property type="protein sequence ID" value="CAB3783289.1"/>
    <property type="molecule type" value="Genomic_DNA"/>
</dbReference>
<dbReference type="RefSeq" id="WP_175194600.1">
    <property type="nucleotide sequence ID" value="NZ_CADIKL010000006.1"/>
</dbReference>
<dbReference type="InterPro" id="IPR035089">
    <property type="entry name" value="Phage_sheath_subtilisin"/>
</dbReference>
<dbReference type="AlphaFoldDB" id="A0A6J5FN56"/>
<proteinExistence type="inferred from homology"/>
<reference evidence="4 5" key="1">
    <citation type="submission" date="2020-04" db="EMBL/GenBank/DDBJ databases">
        <authorList>
            <person name="De Canck E."/>
        </authorList>
    </citation>
    <scope>NUCLEOTIDE SEQUENCE [LARGE SCALE GENOMIC DNA]</scope>
    <source>
        <strain evidence="4 5">LMG 28688</strain>
    </source>
</reference>
<evidence type="ECO:0000259" key="3">
    <source>
        <dbReference type="Pfam" id="PF17482"/>
    </source>
</evidence>
<feature type="domain" description="Tail sheath protein subtilisin-like" evidence="2">
    <location>
        <begin position="211"/>
        <end position="373"/>
    </location>
</feature>
<feature type="domain" description="Tail sheath protein C-terminal" evidence="3">
    <location>
        <begin position="381"/>
        <end position="494"/>
    </location>
</feature>
<gene>
    <name evidence="4" type="ORF">LMG28688_01617</name>
</gene>
<accession>A0A6J5FN56</accession>
<evidence type="ECO:0000313" key="4">
    <source>
        <dbReference type="EMBL" id="CAB3783289.1"/>
    </source>
</evidence>
<evidence type="ECO:0000259" key="2">
    <source>
        <dbReference type="Pfam" id="PF04984"/>
    </source>
</evidence>
<dbReference type="InterPro" id="IPR007067">
    <property type="entry name" value="Tail_sheath"/>
</dbReference>
<dbReference type="Pfam" id="PF04984">
    <property type="entry name" value="Phage_sheath_1"/>
    <property type="match status" value="1"/>
</dbReference>
<dbReference type="Pfam" id="PF17482">
    <property type="entry name" value="Phage_sheath_1C"/>
    <property type="match status" value="1"/>
</dbReference>
<evidence type="ECO:0008006" key="6">
    <source>
        <dbReference type="Google" id="ProtNLM"/>
    </source>
</evidence>
<dbReference type="Proteomes" id="UP000494119">
    <property type="component" value="Unassembled WGS sequence"/>
</dbReference>
<sequence length="503" mass="52831">MGDISFPNIPQNLRVPLFYADIDPSNANTGQQTQRALIVGQILSSGTGTPGVPQICQGVSDAKAVGGRGSMLALMTEAYRARDSFGEVWYLPLADGASSVAASGSLNFTSAPTAMGVLSLYIAGQLVSLVVTPAMTAAQIATALVAQIGTLPDLPVTAAVDATTTTKVDITAKNKGLAGNDIDLQLNYGGTQAGESTPTGLAVTITAMAGGLVAPDVADALANLGDQTFDFIAFAYTDSASLDAMKSFLSTSTGRWSWSQQLYGGAYTAYRGTLGALTTFGVTRNDEHMSILGFNGSPTPSWVIAADITAAVAVSARADPAQPLQTVTLATMQAPPLAMRFALTDRNTLLYDGISTFSVADDGTCALENLITTYQKNSFGDADDSYLEVETMNTLTYVLRQLKSVVTTKYARKKLAANGTRVVPGTNVVTPAMIRADLVAQYQTMEENGYVQGSAVFAQGLIVQQNSQNPNRVDVLYPAILIDQLRIFALLMQFSNIVPTTSS</sequence>
<name>A0A6J5FN56_9BURK</name>
<dbReference type="InterPro" id="IPR020287">
    <property type="entry name" value="Tail_sheath_C"/>
</dbReference>
<evidence type="ECO:0000313" key="5">
    <source>
        <dbReference type="Proteomes" id="UP000494119"/>
    </source>
</evidence>
<comment type="similarity">
    <text evidence="1">Belongs to the myoviridae tail sheath protein family.</text>
</comment>
<keyword evidence="5" id="KW-1185">Reference proteome</keyword>